<organism evidence="2 3">
    <name type="scientific">Romanomermis culicivorax</name>
    <name type="common">Nematode worm</name>
    <dbReference type="NCBI Taxonomy" id="13658"/>
    <lineage>
        <taxon>Eukaryota</taxon>
        <taxon>Metazoa</taxon>
        <taxon>Ecdysozoa</taxon>
        <taxon>Nematoda</taxon>
        <taxon>Enoplea</taxon>
        <taxon>Dorylaimia</taxon>
        <taxon>Mermithida</taxon>
        <taxon>Mermithoidea</taxon>
        <taxon>Mermithidae</taxon>
        <taxon>Romanomermis</taxon>
    </lineage>
</organism>
<dbReference type="Proteomes" id="UP000887565">
    <property type="component" value="Unplaced"/>
</dbReference>
<evidence type="ECO:0000313" key="3">
    <source>
        <dbReference type="WBParaSite" id="nRc.2.0.1.t46628-RA"/>
    </source>
</evidence>
<dbReference type="AlphaFoldDB" id="A0A915L827"/>
<evidence type="ECO:0000313" key="2">
    <source>
        <dbReference type="Proteomes" id="UP000887565"/>
    </source>
</evidence>
<accession>A0A915L827</accession>
<dbReference type="WBParaSite" id="nRc.2.0.1.t46628-RA">
    <property type="protein sequence ID" value="nRc.2.0.1.t46628-RA"/>
    <property type="gene ID" value="nRc.2.0.1.g46628"/>
</dbReference>
<proteinExistence type="predicted"/>
<feature type="compositionally biased region" description="Basic and acidic residues" evidence="1">
    <location>
        <begin position="79"/>
        <end position="89"/>
    </location>
</feature>
<reference evidence="3" key="1">
    <citation type="submission" date="2022-11" db="UniProtKB">
        <authorList>
            <consortium name="WormBaseParasite"/>
        </authorList>
    </citation>
    <scope>IDENTIFICATION</scope>
</reference>
<protein>
    <submittedName>
        <fullName evidence="3">Uncharacterized protein</fullName>
    </submittedName>
</protein>
<feature type="compositionally biased region" description="Acidic residues" evidence="1">
    <location>
        <begin position="51"/>
        <end position="78"/>
    </location>
</feature>
<sequence length="89" mass="10078">MAGFVICGLAKTSILWVEPRQIYEQNGLRIFVHGMLNLDIDPHDMVDLIEQDDDSHEENGVDDGSDLMDLDNQIDDNSDEKLTAEEDED</sequence>
<evidence type="ECO:0000256" key="1">
    <source>
        <dbReference type="SAM" id="MobiDB-lite"/>
    </source>
</evidence>
<feature type="region of interest" description="Disordered" evidence="1">
    <location>
        <begin position="51"/>
        <end position="89"/>
    </location>
</feature>
<name>A0A915L827_ROMCU</name>
<keyword evidence="2" id="KW-1185">Reference proteome</keyword>